<dbReference type="Proteomes" id="UP000776629">
    <property type="component" value="Unassembled WGS sequence"/>
</dbReference>
<gene>
    <name evidence="1" type="ORF">H5993_07875</name>
</gene>
<dbReference type="SUPFAM" id="SSF54593">
    <property type="entry name" value="Glyoxalase/Bleomycin resistance protein/Dihydroxybiphenyl dioxygenase"/>
    <property type="match status" value="1"/>
</dbReference>
<comment type="caution">
    <text evidence="1">The sequence shown here is derived from an EMBL/GenBank/DDBJ whole genome shotgun (WGS) entry which is preliminary data.</text>
</comment>
<sequence length="124" mass="13912">MFAKNTSVMLYVDDLATECAFWRAIGFQIIIDECDGPVPYFAMKTAPEATLTLIVYDRDFIKKASPEVVDNQPSMLFEVADLQATYQLIKKVSDLVSPINNEPFPNFAFQSPAGNFYAVKEADK</sequence>
<dbReference type="InterPro" id="IPR029068">
    <property type="entry name" value="Glyas_Bleomycin-R_OHBP_Dase"/>
</dbReference>
<keyword evidence="2" id="KW-1185">Reference proteome</keyword>
<accession>A0ABS2EQ84</accession>
<dbReference type="EMBL" id="JACJJQ010000042">
    <property type="protein sequence ID" value="MBM6754673.1"/>
    <property type="molecule type" value="Genomic_DNA"/>
</dbReference>
<name>A0ABS2EQ84_9LACO</name>
<reference evidence="1 2" key="1">
    <citation type="journal article" date="2021" name="Sci. Rep.">
        <title>The distribution of antibiotic resistance genes in chicken gut microbiota commensals.</title>
        <authorList>
            <person name="Juricova H."/>
            <person name="Matiasovicova J."/>
            <person name="Kubasova T."/>
            <person name="Cejkova D."/>
            <person name="Rychlik I."/>
        </authorList>
    </citation>
    <scope>NUCLEOTIDE SEQUENCE [LARGE SCALE GENOMIC DNA]</scope>
    <source>
        <strain evidence="1 2">An810</strain>
    </source>
</reference>
<dbReference type="Gene3D" id="3.10.180.10">
    <property type="entry name" value="2,3-Dihydroxybiphenyl 1,2-Dioxygenase, domain 1"/>
    <property type="match status" value="1"/>
</dbReference>
<proteinExistence type="predicted"/>
<evidence type="ECO:0000313" key="1">
    <source>
        <dbReference type="EMBL" id="MBM6754673.1"/>
    </source>
</evidence>
<evidence type="ECO:0000313" key="2">
    <source>
        <dbReference type="Proteomes" id="UP000776629"/>
    </source>
</evidence>
<protein>
    <submittedName>
        <fullName evidence="1">Glyoxalase</fullName>
    </submittedName>
</protein>
<organism evidence="1 2">
    <name type="scientific">Limosilactobacillus alvi</name>
    <dbReference type="NCBI Taxonomy" id="990412"/>
    <lineage>
        <taxon>Bacteria</taxon>
        <taxon>Bacillati</taxon>
        <taxon>Bacillota</taxon>
        <taxon>Bacilli</taxon>
        <taxon>Lactobacillales</taxon>
        <taxon>Lactobacillaceae</taxon>
        <taxon>Limosilactobacillus</taxon>
    </lineage>
</organism>
<dbReference type="RefSeq" id="WP_204776932.1">
    <property type="nucleotide sequence ID" value="NZ_JACJJQ010000042.1"/>
</dbReference>